<dbReference type="Pfam" id="PF01008">
    <property type="entry name" value="IF-2B"/>
    <property type="match status" value="1"/>
</dbReference>
<dbReference type="GO" id="GO:0019509">
    <property type="term" value="P:L-methionine salvage from methylthioadenosine"/>
    <property type="evidence" value="ECO:0007669"/>
    <property type="project" value="UniProtKB-UniRule"/>
</dbReference>
<keyword evidence="1 2" id="KW-0413">Isomerase</keyword>
<protein>
    <recommendedName>
        <fullName evidence="2">Methylthioribose-1-phosphate isomerase</fullName>
        <shortName evidence="2">M1Pi</shortName>
        <shortName evidence="2">MTR-1-P isomerase</shortName>
        <ecNumber evidence="2">5.3.1.23</ecNumber>
    </recommendedName>
    <alternativeName>
        <fullName evidence="2">S-methyl-5-thioribose-1-phosphate isomerase</fullName>
    </alternativeName>
</protein>
<dbReference type="EC" id="5.3.1.23" evidence="2"/>
<dbReference type="FunFam" id="3.40.50.10470:FF:000006">
    <property type="entry name" value="Methylthioribose-1-phosphate isomerase"/>
    <property type="match status" value="1"/>
</dbReference>
<organism evidence="3">
    <name type="scientific">Chlorobium chlorochromatii (strain CaD3)</name>
    <dbReference type="NCBI Taxonomy" id="340177"/>
    <lineage>
        <taxon>Bacteria</taxon>
        <taxon>Pseudomonadati</taxon>
        <taxon>Chlorobiota</taxon>
        <taxon>Chlorobiia</taxon>
        <taxon>Chlorobiales</taxon>
        <taxon>Chlorobiaceae</taxon>
        <taxon>Chlorobium/Pelodictyon group</taxon>
        <taxon>Chlorobium</taxon>
    </lineage>
</organism>
<comment type="pathway">
    <text evidence="2">Amino-acid biosynthesis; L-methionine biosynthesis via salvage pathway; L-methionine from S-methyl-5-thio-alpha-D-ribose 1-phosphate: step 1/6.</text>
</comment>
<dbReference type="InterPro" id="IPR027363">
    <property type="entry name" value="M1Pi_N"/>
</dbReference>
<keyword evidence="3" id="KW-0648">Protein biosynthesis</keyword>
<dbReference type="PANTHER" id="PTHR43475:SF1">
    <property type="entry name" value="METHYLTHIORIBOSE-1-PHOSPHATE ISOMERASE"/>
    <property type="match status" value="1"/>
</dbReference>
<evidence type="ECO:0000313" key="3">
    <source>
        <dbReference type="EMBL" id="ABB28615.1"/>
    </source>
</evidence>
<feature type="binding site" evidence="2">
    <location>
        <position position="228"/>
    </location>
    <ligand>
        <name>substrate</name>
    </ligand>
</feature>
<feature type="binding site" evidence="2">
    <location>
        <begin position="69"/>
        <end position="71"/>
    </location>
    <ligand>
        <name>substrate</name>
    </ligand>
</feature>
<dbReference type="GO" id="GO:0046523">
    <property type="term" value="F:S-methyl-5-thioribose-1-phosphate isomerase activity"/>
    <property type="evidence" value="ECO:0007669"/>
    <property type="project" value="UniProtKB-UniRule"/>
</dbReference>
<dbReference type="GO" id="GO:0003743">
    <property type="term" value="F:translation initiation factor activity"/>
    <property type="evidence" value="ECO:0007669"/>
    <property type="project" value="UniProtKB-KW"/>
</dbReference>
<name>Q3AQW0_CHLCH</name>
<dbReference type="AlphaFoldDB" id="Q3AQW0"/>
<evidence type="ECO:0000256" key="1">
    <source>
        <dbReference type="ARBA" id="ARBA00023235"/>
    </source>
</evidence>
<proteinExistence type="inferred from homology"/>
<comment type="similarity">
    <text evidence="2">Belongs to the EIF-2B alpha/beta/delta subunits family. MtnA subfamily.</text>
</comment>
<feature type="site" description="Transition state stabilizer" evidence="2">
    <location>
        <position position="189"/>
    </location>
</feature>
<dbReference type="UniPathway" id="UPA00904">
    <property type="reaction ID" value="UER00874"/>
</dbReference>
<dbReference type="Gene3D" id="1.20.120.420">
    <property type="entry name" value="translation initiation factor eif-2b, domain 1"/>
    <property type="match status" value="1"/>
</dbReference>
<dbReference type="KEGG" id="cch:Cag_1355"/>
<feature type="binding site" evidence="2">
    <location>
        <position position="111"/>
    </location>
    <ligand>
        <name>substrate</name>
    </ligand>
</feature>
<dbReference type="EMBL" id="CP000108">
    <property type="protein sequence ID" value="ABB28615.1"/>
    <property type="molecule type" value="Genomic_DNA"/>
</dbReference>
<keyword evidence="2" id="KW-0486">Methionine biosynthesis</keyword>
<dbReference type="eggNOG" id="COG0182">
    <property type="taxonomic scope" value="Bacteria"/>
</dbReference>
<dbReference type="InterPro" id="IPR005251">
    <property type="entry name" value="IF-M1Pi"/>
</dbReference>
<dbReference type="STRING" id="340177.Cag_1355"/>
<reference evidence="3" key="1">
    <citation type="submission" date="2005-08" db="EMBL/GenBank/DDBJ databases">
        <title>Complete sequence of Chlorobium chlorochromatii CaD3.</title>
        <authorList>
            <person name="Copeland A."/>
            <person name="Lucas S."/>
            <person name="Lapidus A."/>
            <person name="Barry K."/>
            <person name="Detter J.C."/>
            <person name="Glavina T."/>
            <person name="Hammon N."/>
            <person name="Israni S."/>
            <person name="Pitluck S."/>
            <person name="Bryant D."/>
            <person name="Schmutz J."/>
            <person name="Larimer F."/>
            <person name="Land M."/>
            <person name="Kyrpides N."/>
            <person name="Ivanova N."/>
            <person name="Richardson P."/>
        </authorList>
    </citation>
    <scope>NUCLEOTIDE SEQUENCE [LARGE SCALE GENOMIC DNA]</scope>
    <source>
        <strain evidence="3">CaD3</strain>
    </source>
</reference>
<comment type="catalytic activity">
    <reaction evidence="2">
        <text>5-(methylsulfanyl)-alpha-D-ribose 1-phosphate = 5-(methylsulfanyl)-D-ribulose 1-phosphate</text>
        <dbReference type="Rhea" id="RHEA:19989"/>
        <dbReference type="ChEBI" id="CHEBI:58533"/>
        <dbReference type="ChEBI" id="CHEBI:58548"/>
        <dbReference type="EC" id="5.3.1.23"/>
    </reaction>
</comment>
<dbReference type="InterPro" id="IPR000649">
    <property type="entry name" value="IF-2B-related"/>
</dbReference>
<feature type="binding site" evidence="2">
    <location>
        <begin position="279"/>
        <end position="280"/>
    </location>
    <ligand>
        <name>substrate</name>
    </ligand>
</feature>
<dbReference type="NCBIfam" id="TIGR00512">
    <property type="entry name" value="salvage_mtnA"/>
    <property type="match status" value="1"/>
</dbReference>
<dbReference type="HOGENOM" id="CLU_016218_1_2_10"/>
<dbReference type="NCBIfam" id="NF004326">
    <property type="entry name" value="PRK05720.1"/>
    <property type="match status" value="1"/>
</dbReference>
<dbReference type="HAMAP" id="MF_01678">
    <property type="entry name" value="Salvage_MtnA"/>
    <property type="match status" value="1"/>
</dbReference>
<dbReference type="FunFam" id="1.20.120.420:FF:000003">
    <property type="entry name" value="Methylthioribose-1-phosphate isomerase"/>
    <property type="match status" value="1"/>
</dbReference>
<keyword evidence="3" id="KW-0396">Initiation factor</keyword>
<dbReference type="PANTHER" id="PTHR43475">
    <property type="entry name" value="METHYLTHIORIBOSE-1-PHOSPHATE ISOMERASE"/>
    <property type="match status" value="1"/>
</dbReference>
<comment type="function">
    <text evidence="2">Catalyzes the interconversion of methylthioribose-1-phosphate (MTR-1-P) into methylthioribulose-1-phosphate (MTRu-1-P).</text>
</comment>
<sequence>MFFSQCNNRFVTGRLFFPIKSTSRMIDAISFNNGTLHYLDQRFLPLQEQYVDTKDYLQAIEAIKTLAVRGAPLIGVAAAYTIILGINSFKGSKEEFPAYFKEMVAEVEASRPTAVNLFFAAAQMKKIFAEHYEADTLEVLMQKMREGARKIHDDEINNCDLMARHGVDQIKIDLAEVLKTRKLNVLTHCNTGTLACCGTGSALGVIRLAWQEGLIERVITAESRPLLQGLRLTAWELQQDGIPFVSISDSSSAFLMQRGMIDFGIVGADRIAANGDSANKIGTCAHAISLYHHKLPFYIAAPVSTIDITIPDGTHIPIEERNADELRTIYGTQVAMPNTPVLNYAFDVTPSYLIRAIITDKKAVVGDYVNGLAALM</sequence>
<dbReference type="NCBIfam" id="TIGR00524">
    <property type="entry name" value="eIF-2B_rel"/>
    <property type="match status" value="1"/>
</dbReference>
<gene>
    <name evidence="2" type="primary">mtnA</name>
    <name evidence="3" type="ordered locus">Cag_1355</name>
</gene>
<accession>Q3AQW0</accession>
<evidence type="ECO:0000256" key="2">
    <source>
        <dbReference type="HAMAP-Rule" id="MF_01678"/>
    </source>
</evidence>
<dbReference type="Gene3D" id="3.40.50.10470">
    <property type="entry name" value="Translation initiation factor eif-2b, domain 2"/>
    <property type="match status" value="1"/>
</dbReference>
<dbReference type="SUPFAM" id="SSF100950">
    <property type="entry name" value="NagB/RpiA/CoA transferase-like"/>
    <property type="match status" value="1"/>
</dbReference>
<keyword evidence="2" id="KW-0028">Amino-acid biosynthesis</keyword>
<feature type="active site" description="Proton donor" evidence="2">
    <location>
        <position position="269"/>
    </location>
</feature>
<dbReference type="InterPro" id="IPR042529">
    <property type="entry name" value="IF_2B-like_C"/>
</dbReference>
<dbReference type="InterPro" id="IPR011559">
    <property type="entry name" value="Initiation_fac_2B_a/b/d"/>
</dbReference>
<dbReference type="InterPro" id="IPR037171">
    <property type="entry name" value="NagB/RpiA_transferase-like"/>
</dbReference>